<dbReference type="Pfam" id="PF00437">
    <property type="entry name" value="T2SSE"/>
    <property type="match status" value="1"/>
</dbReference>
<dbReference type="GO" id="GO:0005886">
    <property type="term" value="C:plasma membrane"/>
    <property type="evidence" value="ECO:0007669"/>
    <property type="project" value="TreeGrafter"/>
</dbReference>
<dbReference type="Gene3D" id="3.40.50.300">
    <property type="entry name" value="P-loop containing nucleotide triphosphate hydrolases"/>
    <property type="match status" value="1"/>
</dbReference>
<proteinExistence type="inferred from homology"/>
<dbReference type="SUPFAM" id="SSF52540">
    <property type="entry name" value="P-loop containing nucleoside triphosphate hydrolases"/>
    <property type="match status" value="1"/>
</dbReference>
<dbReference type="PANTHER" id="PTHR30258">
    <property type="entry name" value="TYPE II SECRETION SYSTEM PROTEIN GSPE-RELATED"/>
    <property type="match status" value="1"/>
</dbReference>
<keyword evidence="2" id="KW-0547">Nucleotide-binding</keyword>
<feature type="non-terminal residue" evidence="5">
    <location>
        <position position="1"/>
    </location>
</feature>
<evidence type="ECO:0000313" key="5">
    <source>
        <dbReference type="EMBL" id="HHR34209.1"/>
    </source>
</evidence>
<accession>A0A7C5Y7G2</accession>
<reference evidence="5" key="1">
    <citation type="journal article" date="2020" name="mSystems">
        <title>Genome- and Community-Level Interaction Insights into Carbon Utilization and Element Cycling Functions of Hydrothermarchaeota in Hydrothermal Sediment.</title>
        <authorList>
            <person name="Zhou Z."/>
            <person name="Liu Y."/>
            <person name="Xu W."/>
            <person name="Pan J."/>
            <person name="Luo Z.H."/>
            <person name="Li M."/>
        </authorList>
    </citation>
    <scope>NUCLEOTIDE SEQUENCE [LARGE SCALE GENOMIC DNA]</scope>
    <source>
        <strain evidence="5">SpSt-1088</strain>
    </source>
</reference>
<sequence length="124" mass="14006">LIGVMGQRLVRRVCQKCKVETELPPQYAERAKKLFPDLRPIQYIGQGCPACNNTGYKGRTAVAEVLVVNDEMRRLIQKEASTYELDRAARKNGMISMFQDGLYKVLNGETTIEEVLAIIGEEEE</sequence>
<comment type="similarity">
    <text evidence="1">Belongs to the GSP E family.</text>
</comment>
<gene>
    <name evidence="5" type="ORF">ENM46_04620</name>
</gene>
<dbReference type="GO" id="GO:0005524">
    <property type="term" value="F:ATP binding"/>
    <property type="evidence" value="ECO:0007669"/>
    <property type="project" value="UniProtKB-KW"/>
</dbReference>
<evidence type="ECO:0000256" key="1">
    <source>
        <dbReference type="ARBA" id="ARBA00006611"/>
    </source>
</evidence>
<dbReference type="AlphaFoldDB" id="A0A7C5Y7G2"/>
<dbReference type="InterPro" id="IPR001482">
    <property type="entry name" value="T2SS/T4SS_dom"/>
</dbReference>
<evidence type="ECO:0000256" key="3">
    <source>
        <dbReference type="ARBA" id="ARBA00022840"/>
    </source>
</evidence>
<dbReference type="EMBL" id="DRXW01000281">
    <property type="protein sequence ID" value="HHR34209.1"/>
    <property type="molecule type" value="Genomic_DNA"/>
</dbReference>
<dbReference type="GO" id="GO:0016887">
    <property type="term" value="F:ATP hydrolysis activity"/>
    <property type="evidence" value="ECO:0007669"/>
    <property type="project" value="TreeGrafter"/>
</dbReference>
<dbReference type="InterPro" id="IPR027417">
    <property type="entry name" value="P-loop_NTPase"/>
</dbReference>
<feature type="domain" description="Bacterial type II secretion system protein E" evidence="4">
    <location>
        <begin position="1"/>
        <end position="116"/>
    </location>
</feature>
<name>A0A7C5Y7G2_9BACT</name>
<protein>
    <submittedName>
        <fullName evidence="5">General secretion pathway protein GspE</fullName>
    </submittedName>
</protein>
<dbReference type="PANTHER" id="PTHR30258:SF1">
    <property type="entry name" value="PROTEIN TRANSPORT PROTEIN HOFB HOMOLOG"/>
    <property type="match status" value="1"/>
</dbReference>
<keyword evidence="3" id="KW-0067">ATP-binding</keyword>
<evidence type="ECO:0000256" key="2">
    <source>
        <dbReference type="ARBA" id="ARBA00022741"/>
    </source>
</evidence>
<organism evidence="5">
    <name type="scientific">Fervidobacterium nodosum</name>
    <dbReference type="NCBI Taxonomy" id="2424"/>
    <lineage>
        <taxon>Bacteria</taxon>
        <taxon>Thermotogati</taxon>
        <taxon>Thermotogota</taxon>
        <taxon>Thermotogae</taxon>
        <taxon>Thermotogales</taxon>
        <taxon>Fervidobacteriaceae</taxon>
        <taxon>Fervidobacterium</taxon>
    </lineage>
</organism>
<evidence type="ECO:0000259" key="4">
    <source>
        <dbReference type="Pfam" id="PF00437"/>
    </source>
</evidence>
<comment type="caution">
    <text evidence="5">The sequence shown here is derived from an EMBL/GenBank/DDBJ whole genome shotgun (WGS) entry which is preliminary data.</text>
</comment>